<feature type="region of interest" description="Disordered" evidence="3">
    <location>
        <begin position="1"/>
        <end position="23"/>
    </location>
</feature>
<keyword evidence="2" id="KW-0560">Oxidoreductase</keyword>
<dbReference type="EMBL" id="JBBUTF010000017">
    <property type="protein sequence ID" value="MEK8027856.1"/>
    <property type="molecule type" value="Genomic_DNA"/>
</dbReference>
<comment type="similarity">
    <text evidence="1">Belongs to the nitroreductase family.</text>
</comment>
<dbReference type="SUPFAM" id="SSF55469">
    <property type="entry name" value="FMN-dependent nitroreductase-like"/>
    <property type="match status" value="1"/>
</dbReference>
<dbReference type="CDD" id="cd02138">
    <property type="entry name" value="TdsD-like"/>
    <property type="match status" value="1"/>
</dbReference>
<keyword evidence="6" id="KW-1185">Reference proteome</keyword>
<reference evidence="5 6" key="1">
    <citation type="submission" date="2024-04" db="EMBL/GenBank/DDBJ databases">
        <title>Novel species of the genus Ideonella isolated from streams.</title>
        <authorList>
            <person name="Lu H."/>
        </authorList>
    </citation>
    <scope>NUCLEOTIDE SEQUENCE [LARGE SCALE GENOMIC DNA]</scope>
    <source>
        <strain evidence="5 6">BYS139W</strain>
    </source>
</reference>
<accession>A0ABU9BDX6</accession>
<protein>
    <submittedName>
        <fullName evidence="5">Nitroreductase family protein</fullName>
    </submittedName>
</protein>
<evidence type="ECO:0000256" key="2">
    <source>
        <dbReference type="ARBA" id="ARBA00023002"/>
    </source>
</evidence>
<dbReference type="Proteomes" id="UP001368500">
    <property type="component" value="Unassembled WGS sequence"/>
</dbReference>
<feature type="compositionally biased region" description="Basic and acidic residues" evidence="3">
    <location>
        <begin position="1"/>
        <end position="11"/>
    </location>
</feature>
<comment type="caution">
    <text evidence="5">The sequence shown here is derived from an EMBL/GenBank/DDBJ whole genome shotgun (WGS) entry which is preliminary data.</text>
</comment>
<dbReference type="Pfam" id="PF00881">
    <property type="entry name" value="Nitroreductase"/>
    <property type="match status" value="1"/>
</dbReference>
<evidence type="ECO:0000259" key="4">
    <source>
        <dbReference type="Pfam" id="PF00881"/>
    </source>
</evidence>
<dbReference type="PANTHER" id="PTHR43673">
    <property type="entry name" value="NAD(P)H NITROREDUCTASE YDGI-RELATED"/>
    <property type="match status" value="1"/>
</dbReference>
<dbReference type="InterPro" id="IPR000415">
    <property type="entry name" value="Nitroreductase-like"/>
</dbReference>
<evidence type="ECO:0000313" key="5">
    <source>
        <dbReference type="EMBL" id="MEK8027856.1"/>
    </source>
</evidence>
<feature type="domain" description="Nitroreductase" evidence="4">
    <location>
        <begin position="17"/>
        <end position="162"/>
    </location>
</feature>
<dbReference type="RefSeq" id="WP_341375637.1">
    <property type="nucleotide sequence ID" value="NZ_JBBUTF010000017.1"/>
</dbReference>
<dbReference type="PANTHER" id="PTHR43673:SF10">
    <property type="entry name" value="NADH DEHYDROGENASE_NAD(P)H NITROREDUCTASE XCC3605-RELATED"/>
    <property type="match status" value="1"/>
</dbReference>
<proteinExistence type="inferred from homology"/>
<dbReference type="InterPro" id="IPR029479">
    <property type="entry name" value="Nitroreductase"/>
</dbReference>
<name>A0ABU9BDX6_9BURK</name>
<dbReference type="Gene3D" id="3.40.109.10">
    <property type="entry name" value="NADH Oxidase"/>
    <property type="match status" value="1"/>
</dbReference>
<evidence type="ECO:0000256" key="3">
    <source>
        <dbReference type="SAM" id="MobiDB-lite"/>
    </source>
</evidence>
<gene>
    <name evidence="5" type="ORF">AACH11_18000</name>
</gene>
<evidence type="ECO:0000256" key="1">
    <source>
        <dbReference type="ARBA" id="ARBA00007118"/>
    </source>
</evidence>
<sequence>MSTARTAEHPVDPQFTERWSPRGYTGEALPREQLMSLLEAARWAPSASNQQPWRFVWALAGTPAFDAIHAGLMAGNQGWAAQASALVVVLSVRSQVPAGQTEPKANPWASFDAGAAWMSLALQARASGWDTHAMGGFERTVLDAALQVPAHMAIEAVVAIGRRGDPAVLPEALRAREQPNARLPLAALAAEGRCDFGA</sequence>
<evidence type="ECO:0000313" key="6">
    <source>
        <dbReference type="Proteomes" id="UP001368500"/>
    </source>
</evidence>
<organism evidence="5 6">
    <name type="scientific">Pseudaquabacterium rugosum</name>
    <dbReference type="NCBI Taxonomy" id="2984194"/>
    <lineage>
        <taxon>Bacteria</taxon>
        <taxon>Pseudomonadati</taxon>
        <taxon>Pseudomonadota</taxon>
        <taxon>Betaproteobacteria</taxon>
        <taxon>Burkholderiales</taxon>
        <taxon>Sphaerotilaceae</taxon>
        <taxon>Pseudaquabacterium</taxon>
    </lineage>
</organism>